<evidence type="ECO:0000313" key="2">
    <source>
        <dbReference type="Proteomes" id="UP000540685"/>
    </source>
</evidence>
<reference evidence="1 2" key="1">
    <citation type="submission" date="2020-08" db="EMBL/GenBank/DDBJ databases">
        <title>Sequencing the genomes of 1000 actinobacteria strains.</title>
        <authorList>
            <person name="Klenk H.-P."/>
        </authorList>
    </citation>
    <scope>NUCLEOTIDE SEQUENCE [LARGE SCALE GENOMIC DNA]</scope>
    <source>
        <strain evidence="1 2">DSM 46887</strain>
    </source>
</reference>
<gene>
    <name evidence="1" type="ORF">F4562_003800</name>
</gene>
<evidence type="ECO:0000313" key="1">
    <source>
        <dbReference type="EMBL" id="MBB5820738.1"/>
    </source>
</evidence>
<dbReference type="AlphaFoldDB" id="A0A7W9MHR5"/>
<dbReference type="EMBL" id="JACHMP010000001">
    <property type="protein sequence ID" value="MBB5820738.1"/>
    <property type="molecule type" value="Genomic_DNA"/>
</dbReference>
<organism evidence="1 2">
    <name type="scientific">Streptosporangium becharense</name>
    <dbReference type="NCBI Taxonomy" id="1816182"/>
    <lineage>
        <taxon>Bacteria</taxon>
        <taxon>Bacillati</taxon>
        <taxon>Actinomycetota</taxon>
        <taxon>Actinomycetes</taxon>
        <taxon>Streptosporangiales</taxon>
        <taxon>Streptosporangiaceae</taxon>
        <taxon>Streptosporangium</taxon>
    </lineage>
</organism>
<name>A0A7W9MHR5_9ACTN</name>
<sequence length="99" mass="11436">MSSLGHLAASYHGIHVAPLRKGAEVLRWRDRIPRADRVRVREHTCECDRLVYELCAAGGVVFVRRRYREDKKITVWESEWLRTAEGMGLWMAILTGSAR</sequence>
<protein>
    <submittedName>
        <fullName evidence="1">Uncharacterized protein</fullName>
    </submittedName>
</protein>
<keyword evidence="2" id="KW-1185">Reference proteome</keyword>
<accession>A0A7W9MHR5</accession>
<comment type="caution">
    <text evidence="1">The sequence shown here is derived from an EMBL/GenBank/DDBJ whole genome shotgun (WGS) entry which is preliminary data.</text>
</comment>
<dbReference type="RefSeq" id="WP_184542943.1">
    <property type="nucleotide sequence ID" value="NZ_JACHMP010000001.1"/>
</dbReference>
<dbReference type="Proteomes" id="UP000540685">
    <property type="component" value="Unassembled WGS sequence"/>
</dbReference>
<proteinExistence type="predicted"/>